<name>A0A4S1X4F1_9SPHN</name>
<keyword evidence="1" id="KW-1133">Transmembrane helix</keyword>
<evidence type="ECO:0000256" key="1">
    <source>
        <dbReference type="SAM" id="Phobius"/>
    </source>
</evidence>
<sequence>MTDEVGKICLDQTLRNALGIPFGLFPALKPELPLFLFPASRTCSATLRLFVASVFGLRFLAARSAPAAVADIEKGYVRIPDDLLSVIGALPADDVVVERPIAVGGPKLTAFRIISEKLSTAIASKGFLDDRRDRSGSGELAPPAKSSLLDRFRTASPPAHLPLNLRYPRTKDLLYDYRTFADAGLIEPEVAKSLAALEVTETDVPSIFMDRDARTKGINPDRPTDAADYLTPFMVRRSILSAGARDSLGTAFAVTISLIQFPLIFVANKAGISVCQWIAGVTVALVISLALMIARLRQQI</sequence>
<evidence type="ECO:0000313" key="2">
    <source>
        <dbReference type="EMBL" id="TGX49176.1"/>
    </source>
</evidence>
<dbReference type="RefSeq" id="WP_135965670.1">
    <property type="nucleotide sequence ID" value="NZ_SRXT01000009.1"/>
</dbReference>
<feature type="transmembrane region" description="Helical" evidence="1">
    <location>
        <begin position="247"/>
        <end position="265"/>
    </location>
</feature>
<keyword evidence="3" id="KW-1185">Reference proteome</keyword>
<dbReference type="AlphaFoldDB" id="A0A4S1X4F1"/>
<dbReference type="EMBL" id="SRXT01000009">
    <property type="protein sequence ID" value="TGX49176.1"/>
    <property type="molecule type" value="Genomic_DNA"/>
</dbReference>
<gene>
    <name evidence="2" type="ORF">E5A73_20285</name>
</gene>
<feature type="transmembrane region" description="Helical" evidence="1">
    <location>
        <begin position="277"/>
        <end position="296"/>
    </location>
</feature>
<organism evidence="2 3">
    <name type="scientific">Sphingomonas gei</name>
    <dbReference type="NCBI Taxonomy" id="1395960"/>
    <lineage>
        <taxon>Bacteria</taxon>
        <taxon>Pseudomonadati</taxon>
        <taxon>Pseudomonadota</taxon>
        <taxon>Alphaproteobacteria</taxon>
        <taxon>Sphingomonadales</taxon>
        <taxon>Sphingomonadaceae</taxon>
        <taxon>Sphingomonas</taxon>
    </lineage>
</organism>
<comment type="caution">
    <text evidence="2">The sequence shown here is derived from an EMBL/GenBank/DDBJ whole genome shotgun (WGS) entry which is preliminary data.</text>
</comment>
<keyword evidence="1" id="KW-0472">Membrane</keyword>
<dbReference type="Proteomes" id="UP000306147">
    <property type="component" value="Unassembled WGS sequence"/>
</dbReference>
<accession>A0A4S1X4F1</accession>
<keyword evidence="1" id="KW-0812">Transmembrane</keyword>
<reference evidence="2 3" key="1">
    <citation type="submission" date="2019-04" db="EMBL/GenBank/DDBJ databases">
        <title>Sphingomonas psychrotolerans sp. nov., isolated from soil in the Tianshan Mountains, Xinjiang, China.</title>
        <authorList>
            <person name="Luo Y."/>
            <person name="Sheng H."/>
        </authorList>
    </citation>
    <scope>NUCLEOTIDE SEQUENCE [LARGE SCALE GENOMIC DNA]</scope>
    <source>
        <strain evidence="2 3">ZFGT-11</strain>
    </source>
</reference>
<proteinExistence type="predicted"/>
<protein>
    <submittedName>
        <fullName evidence="2">Uncharacterized protein</fullName>
    </submittedName>
</protein>
<evidence type="ECO:0000313" key="3">
    <source>
        <dbReference type="Proteomes" id="UP000306147"/>
    </source>
</evidence>
<dbReference type="OrthoDB" id="9940784at2"/>